<name>A0ACC0L580_RHOML</name>
<reference evidence="1" key="1">
    <citation type="submission" date="2022-02" db="EMBL/GenBank/DDBJ databases">
        <title>Plant Genome Project.</title>
        <authorList>
            <person name="Zhang R.-G."/>
        </authorList>
    </citation>
    <scope>NUCLEOTIDE SEQUENCE</scope>
    <source>
        <strain evidence="1">AT1</strain>
    </source>
</reference>
<proteinExistence type="predicted"/>
<evidence type="ECO:0000313" key="2">
    <source>
        <dbReference type="Proteomes" id="UP001062846"/>
    </source>
</evidence>
<protein>
    <submittedName>
        <fullName evidence="1">Uncharacterized protein</fullName>
    </submittedName>
</protein>
<accession>A0ACC0L580</accession>
<organism evidence="1 2">
    <name type="scientific">Rhododendron molle</name>
    <name type="common">Chinese azalea</name>
    <name type="synonym">Azalea mollis</name>
    <dbReference type="NCBI Taxonomy" id="49168"/>
    <lineage>
        <taxon>Eukaryota</taxon>
        <taxon>Viridiplantae</taxon>
        <taxon>Streptophyta</taxon>
        <taxon>Embryophyta</taxon>
        <taxon>Tracheophyta</taxon>
        <taxon>Spermatophyta</taxon>
        <taxon>Magnoliopsida</taxon>
        <taxon>eudicotyledons</taxon>
        <taxon>Gunneridae</taxon>
        <taxon>Pentapetalae</taxon>
        <taxon>asterids</taxon>
        <taxon>Ericales</taxon>
        <taxon>Ericaceae</taxon>
        <taxon>Ericoideae</taxon>
        <taxon>Rhodoreae</taxon>
        <taxon>Rhododendron</taxon>
    </lineage>
</organism>
<keyword evidence="2" id="KW-1185">Reference proteome</keyword>
<dbReference type="Proteomes" id="UP001062846">
    <property type="component" value="Chromosome 13"/>
</dbReference>
<gene>
    <name evidence="1" type="ORF">RHMOL_Rhmol13G0091100</name>
</gene>
<evidence type="ECO:0000313" key="1">
    <source>
        <dbReference type="EMBL" id="KAI8523665.1"/>
    </source>
</evidence>
<comment type="caution">
    <text evidence="1">The sequence shown here is derived from an EMBL/GenBank/DDBJ whole genome shotgun (WGS) entry which is preliminary data.</text>
</comment>
<dbReference type="EMBL" id="CM046400">
    <property type="protein sequence ID" value="KAI8523665.1"/>
    <property type="molecule type" value="Genomic_DNA"/>
</dbReference>
<sequence length="80" mass="8730">MVLCSGVHSTVLRTSEPSDRAFDSSDLISTMNSCRSLVVETRSEPSDAQSDGSEALHTSLHNTNPNSVFLMFSAQYMHHA</sequence>